<gene>
    <name evidence="3" type="ORF">ISP17_14845</name>
</gene>
<evidence type="ECO:0000256" key="1">
    <source>
        <dbReference type="SAM" id="MobiDB-lite"/>
    </source>
</evidence>
<sequence>MTSRNPFIWPLAASVLAIAACAPAWASQNQPTTPPPRPVLIQPTAAQQRFRQTVQQNQVRDQLRKNQVEHQLRQESIERTRRPASSSSTANDPQVDKAQQAQDQLYQAQQRDRVQRYSDALLPQPVPQATKASAPAHSSSNGGG</sequence>
<name>A0ABW8JVQ0_9GAMM</name>
<evidence type="ECO:0000313" key="3">
    <source>
        <dbReference type="EMBL" id="MFK2905239.1"/>
    </source>
</evidence>
<feature type="compositionally biased region" description="Low complexity" evidence="1">
    <location>
        <begin position="47"/>
        <end position="59"/>
    </location>
</feature>
<protein>
    <submittedName>
        <fullName evidence="3">Uncharacterized protein</fullName>
    </submittedName>
</protein>
<comment type="caution">
    <text evidence="3">The sequence shown here is derived from an EMBL/GenBank/DDBJ whole genome shotgun (WGS) entry which is preliminary data.</text>
</comment>
<dbReference type="PROSITE" id="PS51257">
    <property type="entry name" value="PROKAR_LIPOPROTEIN"/>
    <property type="match status" value="1"/>
</dbReference>
<feature type="chain" id="PRO_5045577723" evidence="2">
    <location>
        <begin position="27"/>
        <end position="144"/>
    </location>
</feature>
<dbReference type="RefSeq" id="WP_404634556.1">
    <property type="nucleotide sequence ID" value="NZ_JADIKM010000004.1"/>
</dbReference>
<dbReference type="Proteomes" id="UP001620460">
    <property type="component" value="Unassembled WGS sequence"/>
</dbReference>
<keyword evidence="2" id="KW-0732">Signal</keyword>
<feature type="compositionally biased region" description="Low complexity" evidence="1">
    <location>
        <begin position="98"/>
        <end position="109"/>
    </location>
</feature>
<organism evidence="3 4">
    <name type="scientific">Dyella ginsengisoli</name>
    <dbReference type="NCBI Taxonomy" id="363848"/>
    <lineage>
        <taxon>Bacteria</taxon>
        <taxon>Pseudomonadati</taxon>
        <taxon>Pseudomonadota</taxon>
        <taxon>Gammaproteobacteria</taxon>
        <taxon>Lysobacterales</taxon>
        <taxon>Rhodanobacteraceae</taxon>
        <taxon>Dyella</taxon>
    </lineage>
</organism>
<evidence type="ECO:0000313" key="4">
    <source>
        <dbReference type="Proteomes" id="UP001620460"/>
    </source>
</evidence>
<accession>A0ABW8JVQ0</accession>
<proteinExistence type="predicted"/>
<reference evidence="3 4" key="1">
    <citation type="submission" date="2020-10" db="EMBL/GenBank/DDBJ databases">
        <title>Phylogeny of dyella-like bacteria.</title>
        <authorList>
            <person name="Fu J."/>
        </authorList>
    </citation>
    <scope>NUCLEOTIDE SEQUENCE [LARGE SCALE GENOMIC DNA]</scope>
    <source>
        <strain evidence="3 4">Gsoil3046</strain>
    </source>
</reference>
<feature type="region of interest" description="Disordered" evidence="1">
    <location>
        <begin position="47"/>
        <end position="144"/>
    </location>
</feature>
<feature type="compositionally biased region" description="Basic and acidic residues" evidence="1">
    <location>
        <begin position="61"/>
        <end position="81"/>
    </location>
</feature>
<feature type="signal peptide" evidence="2">
    <location>
        <begin position="1"/>
        <end position="26"/>
    </location>
</feature>
<dbReference type="EMBL" id="JADIKM010000004">
    <property type="protein sequence ID" value="MFK2905239.1"/>
    <property type="molecule type" value="Genomic_DNA"/>
</dbReference>
<evidence type="ECO:0000256" key="2">
    <source>
        <dbReference type="SAM" id="SignalP"/>
    </source>
</evidence>
<keyword evidence="4" id="KW-1185">Reference proteome</keyword>